<evidence type="ECO:0000313" key="1">
    <source>
        <dbReference type="EMBL" id="EMB15804.1"/>
    </source>
</evidence>
<reference evidence="1" key="2">
    <citation type="journal article" date="2013" name="Mar. Genomics">
        <title>Expression of sulfatases in Rhodopirellula baltica and the diversity of sulfatases in the genus Rhodopirellula.</title>
        <authorList>
            <person name="Wegner C.E."/>
            <person name="Richter-Heitmann T."/>
            <person name="Klindworth A."/>
            <person name="Klockow C."/>
            <person name="Richter M."/>
            <person name="Achstetter T."/>
            <person name="Glockner F.O."/>
            <person name="Harder J."/>
        </authorList>
    </citation>
    <scope>NUCLEOTIDE SEQUENCE [LARGE SCALE GENOMIC DNA]</scope>
    <source>
        <strain evidence="1">6C</strain>
    </source>
</reference>
<dbReference type="PANTHER" id="PTHR35399:SF4">
    <property type="entry name" value="MEMBRANE PROTEIN"/>
    <property type="match status" value="1"/>
</dbReference>
<dbReference type="Proteomes" id="UP000011529">
    <property type="component" value="Unassembled WGS sequence"/>
</dbReference>
<accession>M2B0N7</accession>
<keyword evidence="2" id="KW-1185">Reference proteome</keyword>
<reference evidence="1" key="1">
    <citation type="submission" date="2012-11" db="EMBL/GenBank/DDBJ databases">
        <title>Permanent draft genomes of Rhodopirellula europaea strain SH398 and 6C.</title>
        <authorList>
            <person name="Richter M."/>
            <person name="Richter-Heitmann T."/>
            <person name="Frank C."/>
            <person name="Harder J."/>
            <person name="Glockner F.O."/>
        </authorList>
    </citation>
    <scope>NUCLEOTIDE SEQUENCE</scope>
    <source>
        <strain evidence="1">6C</strain>
    </source>
</reference>
<name>M2B0N7_9BACT</name>
<gene>
    <name evidence="1" type="ORF">RE6C_03398</name>
</gene>
<proteinExistence type="predicted"/>
<dbReference type="Pfam" id="PF05787">
    <property type="entry name" value="PhoX"/>
    <property type="match status" value="2"/>
</dbReference>
<sequence>MSFGAKQRDAFEHKFDTLSRNRQWAIKCPAAVFYPSQFQWIGWADLPPYDPFPIGVVCIVTDRNRRQFLSDNFSALGSFGVTAALAGLGQRVVRGEQPDAVSTLRPTSDDTTGLPLLRLPEGFRYRTFGWTGDIMADGTPTPAAHDGMGVISGEGDVLTLCRNHEIGDDGRAIAIKSGHAYDSRAQGGCTELRFDSAKGEWLDSRVVFSGSSRNCAGGVTPWGTWLTAEETVLGPLDADHYKADKVRTFEKTHGWVFEVGHTDDDGNPVPLKDMGRFVHEAVAIDRNSGIVYLTEDRSTSGFYRFLPNTPGKLADGGRLEMAEVVGQSDLRGGFQNGTQFDVRWHLIDDPTLAHSPESLKNVSKEGEIGDELGVFRQGQAKGGSAFSRLEGCWFGNGVVYFDATSGGAAKAGQIWQFDPKQQTLTLLFESPSKPTLNMPDNLCVSPQGGLVLCEDNDYGANEYPQRAFTLSQDGRLKLLAENNVQLHGEKNGFQGDFRTKEWAGATFSPDGKWLFVNLQSPGITCAITGPWKDAFA</sequence>
<dbReference type="InterPro" id="IPR008557">
    <property type="entry name" value="PhoX"/>
</dbReference>
<dbReference type="EMBL" id="ANMO01000154">
    <property type="protein sequence ID" value="EMB15804.1"/>
    <property type="molecule type" value="Genomic_DNA"/>
</dbReference>
<organism evidence="1 2">
    <name type="scientific">Rhodopirellula europaea 6C</name>
    <dbReference type="NCBI Taxonomy" id="1263867"/>
    <lineage>
        <taxon>Bacteria</taxon>
        <taxon>Pseudomonadati</taxon>
        <taxon>Planctomycetota</taxon>
        <taxon>Planctomycetia</taxon>
        <taxon>Pirellulales</taxon>
        <taxon>Pirellulaceae</taxon>
        <taxon>Rhodopirellula</taxon>
    </lineage>
</organism>
<dbReference type="AlphaFoldDB" id="M2B0N7"/>
<dbReference type="SUPFAM" id="SSF63829">
    <property type="entry name" value="Calcium-dependent phosphotriesterase"/>
    <property type="match status" value="1"/>
</dbReference>
<evidence type="ECO:0000313" key="2">
    <source>
        <dbReference type="Proteomes" id="UP000011529"/>
    </source>
</evidence>
<dbReference type="PANTHER" id="PTHR35399">
    <property type="entry name" value="SLR8030 PROTEIN"/>
    <property type="match status" value="1"/>
</dbReference>
<comment type="caution">
    <text evidence="1">The sequence shown here is derived from an EMBL/GenBank/DDBJ whole genome shotgun (WGS) entry which is preliminary data.</text>
</comment>
<protein>
    <submittedName>
        <fullName evidence="1">Protein containing DUF839, bacterial</fullName>
    </submittedName>
</protein>
<dbReference type="PATRIC" id="fig|1263867.3.peg.3633"/>